<sequence>MGGNKDRKSGENDAKAGKRDGAKDAKAGKRDGAKDAKAGKRGGAKDAKTGKRDGAKDAKTGKRDGAKASKKDAKAGKKEARSARKRDRAGVDPAALIAEARADAFTDEAPERAFAHFRPLAERVPAAALPVFTGQPLLMRANVRAALDALDPHLPAAVSALREPRLKEVFELPALVMALDFSAARVPVATLSAGDIDRMLAEGAPWRELMLSYLEVASHPLLGLLPRERVAAVRAGAGKLDKARDFVALPGLFAEFSGALAGKHPFPADKLDLLATLGGALVQQVRPGNAVAAVPKRTGESILRDQLAALVADRYDHLQVLAAVALGKRKADELLPALRAAVALGSNGAAEEPEDALEGATAEAPGGAPSEMTNG</sequence>
<dbReference type="Proteomes" id="UP000075515">
    <property type="component" value="Unassembled WGS sequence"/>
</dbReference>
<proteinExistence type="predicted"/>
<dbReference type="EMBL" id="JEMC01001946">
    <property type="protein sequence ID" value="KYF92316.1"/>
    <property type="molecule type" value="Genomic_DNA"/>
</dbReference>
<accession>A0A150SIM7</accession>
<protein>
    <submittedName>
        <fullName evidence="2">Uncharacterized protein</fullName>
    </submittedName>
</protein>
<feature type="compositionally biased region" description="Basic and acidic residues" evidence="1">
    <location>
        <begin position="1"/>
        <end position="82"/>
    </location>
</feature>
<feature type="compositionally biased region" description="Low complexity" evidence="1">
    <location>
        <begin position="358"/>
        <end position="375"/>
    </location>
</feature>
<evidence type="ECO:0000313" key="2">
    <source>
        <dbReference type="EMBL" id="KYF92316.1"/>
    </source>
</evidence>
<reference evidence="2 3" key="1">
    <citation type="submission" date="2014-02" db="EMBL/GenBank/DDBJ databases">
        <title>The small core and large imbalanced accessory genome model reveals a collaborative survival strategy of Sorangium cellulosum strains in nature.</title>
        <authorList>
            <person name="Han K."/>
            <person name="Peng R."/>
            <person name="Blom J."/>
            <person name="Li Y.-Z."/>
        </authorList>
    </citation>
    <scope>NUCLEOTIDE SEQUENCE [LARGE SCALE GENOMIC DNA]</scope>
    <source>
        <strain evidence="2 3">So0149</strain>
    </source>
</reference>
<name>A0A150SIM7_SORCE</name>
<comment type="caution">
    <text evidence="2">The sequence shown here is derived from an EMBL/GenBank/DDBJ whole genome shotgun (WGS) entry which is preliminary data.</text>
</comment>
<organism evidence="2 3">
    <name type="scientific">Sorangium cellulosum</name>
    <name type="common">Polyangium cellulosum</name>
    <dbReference type="NCBI Taxonomy" id="56"/>
    <lineage>
        <taxon>Bacteria</taxon>
        <taxon>Pseudomonadati</taxon>
        <taxon>Myxococcota</taxon>
        <taxon>Polyangia</taxon>
        <taxon>Polyangiales</taxon>
        <taxon>Polyangiaceae</taxon>
        <taxon>Sorangium</taxon>
    </lineage>
</organism>
<evidence type="ECO:0000256" key="1">
    <source>
        <dbReference type="SAM" id="MobiDB-lite"/>
    </source>
</evidence>
<feature type="region of interest" description="Disordered" evidence="1">
    <location>
        <begin position="347"/>
        <end position="375"/>
    </location>
</feature>
<gene>
    <name evidence="2" type="ORF">BE18_49270</name>
</gene>
<dbReference type="AlphaFoldDB" id="A0A150SIM7"/>
<feature type="region of interest" description="Disordered" evidence="1">
    <location>
        <begin position="1"/>
        <end position="89"/>
    </location>
</feature>
<evidence type="ECO:0000313" key="3">
    <source>
        <dbReference type="Proteomes" id="UP000075515"/>
    </source>
</evidence>